<dbReference type="GeneID" id="28832249"/>
<dbReference type="InterPro" id="IPR002110">
    <property type="entry name" value="Ankyrin_rpt"/>
</dbReference>
<dbReference type="SMART" id="SM00248">
    <property type="entry name" value="ANK"/>
    <property type="match status" value="3"/>
</dbReference>
<dbReference type="RefSeq" id="XP_018072068.1">
    <property type="nucleotide sequence ID" value="XM_018222523.1"/>
</dbReference>
<keyword evidence="5" id="KW-1185">Reference proteome</keyword>
<dbReference type="InterPro" id="IPR036770">
    <property type="entry name" value="Ankyrin_rpt-contain_sf"/>
</dbReference>
<reference evidence="4 5" key="1">
    <citation type="submission" date="2015-10" db="EMBL/GenBank/DDBJ databases">
        <title>Full genome of DAOMC 229536 Phialocephala scopiformis, a fungal endophyte of spruce producing the potent anti-insectan compound rugulosin.</title>
        <authorList>
            <consortium name="DOE Joint Genome Institute"/>
            <person name="Walker A.K."/>
            <person name="Frasz S.L."/>
            <person name="Seifert K.A."/>
            <person name="Miller J.D."/>
            <person name="Mondo S.J."/>
            <person name="Labutti K."/>
            <person name="Lipzen A."/>
            <person name="Dockter R."/>
            <person name="Kennedy M."/>
            <person name="Grigoriev I.V."/>
            <person name="Spatafora J.W."/>
        </authorList>
    </citation>
    <scope>NUCLEOTIDE SEQUENCE [LARGE SCALE GENOMIC DNA]</scope>
    <source>
        <strain evidence="4 5">CBS 120377</strain>
    </source>
</reference>
<dbReference type="PANTHER" id="PTHR24171">
    <property type="entry name" value="ANKYRIN REPEAT DOMAIN-CONTAINING PROTEIN 39-RELATED"/>
    <property type="match status" value="1"/>
</dbReference>
<dbReference type="SUPFAM" id="SSF48403">
    <property type="entry name" value="Ankyrin repeat"/>
    <property type="match status" value="1"/>
</dbReference>
<evidence type="ECO:0000256" key="1">
    <source>
        <dbReference type="ARBA" id="ARBA00022737"/>
    </source>
</evidence>
<evidence type="ECO:0000313" key="5">
    <source>
        <dbReference type="Proteomes" id="UP000070700"/>
    </source>
</evidence>
<gene>
    <name evidence="4" type="ORF">LY89DRAFT_781860</name>
</gene>
<organism evidence="4 5">
    <name type="scientific">Mollisia scopiformis</name>
    <name type="common">Conifer needle endophyte fungus</name>
    <name type="synonym">Phialocephala scopiformis</name>
    <dbReference type="NCBI Taxonomy" id="149040"/>
    <lineage>
        <taxon>Eukaryota</taxon>
        <taxon>Fungi</taxon>
        <taxon>Dikarya</taxon>
        <taxon>Ascomycota</taxon>
        <taxon>Pezizomycotina</taxon>
        <taxon>Leotiomycetes</taxon>
        <taxon>Helotiales</taxon>
        <taxon>Mollisiaceae</taxon>
        <taxon>Mollisia</taxon>
    </lineage>
</organism>
<dbReference type="OrthoDB" id="3499705at2759"/>
<dbReference type="PROSITE" id="PS50297">
    <property type="entry name" value="ANK_REP_REGION"/>
    <property type="match status" value="2"/>
</dbReference>
<evidence type="ECO:0000313" key="4">
    <source>
        <dbReference type="EMBL" id="KUJ17713.1"/>
    </source>
</evidence>
<keyword evidence="1" id="KW-0677">Repeat</keyword>
<dbReference type="AlphaFoldDB" id="A0A194XC14"/>
<keyword evidence="2 3" id="KW-0040">ANK repeat</keyword>
<evidence type="ECO:0000256" key="2">
    <source>
        <dbReference type="ARBA" id="ARBA00023043"/>
    </source>
</evidence>
<feature type="repeat" description="ANK" evidence="3">
    <location>
        <begin position="133"/>
        <end position="158"/>
    </location>
</feature>
<proteinExistence type="predicted"/>
<accession>A0A194XC14</accession>
<dbReference type="EMBL" id="KQ947414">
    <property type="protein sequence ID" value="KUJ17713.1"/>
    <property type="molecule type" value="Genomic_DNA"/>
</dbReference>
<protein>
    <submittedName>
        <fullName evidence="4">Ankyrin</fullName>
    </submittedName>
</protein>
<dbReference type="STRING" id="149040.A0A194XC14"/>
<dbReference type="PROSITE" id="PS50088">
    <property type="entry name" value="ANK_REPEAT"/>
    <property type="match status" value="2"/>
</dbReference>
<sequence length="190" mass="20669">MGCCCCCVSGRKPRRESIIPQDQESIGPPPPYDAKDIHESENVVTAPVEKLPTPTYQARTGIRSQDMRLYQAAAGGHLESVKSLLAKGVNPSDRTVCDWCPLHWAAHNDLEDGFEIVKLLVEHGADVNQVSDTGLTPLDLATRAEKTEIVQYLKEKGAMSGAVCGEINRVRSRGKPRRIVRGSDVASSSC</sequence>
<name>A0A194XC14_MOLSC</name>
<evidence type="ECO:0000256" key="3">
    <source>
        <dbReference type="PROSITE-ProRule" id="PRU00023"/>
    </source>
</evidence>
<dbReference type="Proteomes" id="UP000070700">
    <property type="component" value="Unassembled WGS sequence"/>
</dbReference>
<dbReference type="InParanoid" id="A0A194XC14"/>
<feature type="repeat" description="ANK" evidence="3">
    <location>
        <begin position="101"/>
        <end position="132"/>
    </location>
</feature>
<dbReference type="Pfam" id="PF12796">
    <property type="entry name" value="Ank_2"/>
    <property type="match status" value="1"/>
</dbReference>
<dbReference type="KEGG" id="psco:LY89DRAFT_781860"/>
<dbReference type="Gene3D" id="1.25.40.20">
    <property type="entry name" value="Ankyrin repeat-containing domain"/>
    <property type="match status" value="1"/>
</dbReference>